<accession>A0A0D3IXK0</accession>
<evidence type="ECO:0000259" key="1">
    <source>
        <dbReference type="Pfam" id="PF07035"/>
    </source>
</evidence>
<dbReference type="HOGENOM" id="CLU_022842_0_1_1"/>
<protein>
    <recommendedName>
        <fullName evidence="5">Mic1 domain-containing protein</fullName>
    </recommendedName>
</protein>
<dbReference type="Proteomes" id="UP000013827">
    <property type="component" value="Unassembled WGS sequence"/>
</dbReference>
<dbReference type="EnsemblProtists" id="EOD15985">
    <property type="protein sequence ID" value="EOD15985"/>
    <property type="gene ID" value="EMIHUDRAFT_451592"/>
</dbReference>
<dbReference type="GO" id="GO:0005765">
    <property type="term" value="C:lysosomal membrane"/>
    <property type="evidence" value="ECO:0007669"/>
    <property type="project" value="TreeGrafter"/>
</dbReference>
<evidence type="ECO:0008006" key="5">
    <source>
        <dbReference type="Google" id="ProtNLM"/>
    </source>
</evidence>
<reference evidence="4" key="1">
    <citation type="journal article" date="2013" name="Nature">
        <title>Pan genome of the phytoplankton Emiliania underpins its global distribution.</title>
        <authorList>
            <person name="Read B.A."/>
            <person name="Kegel J."/>
            <person name="Klute M.J."/>
            <person name="Kuo A."/>
            <person name="Lefebvre S.C."/>
            <person name="Maumus F."/>
            <person name="Mayer C."/>
            <person name="Miller J."/>
            <person name="Monier A."/>
            <person name="Salamov A."/>
            <person name="Young J."/>
            <person name="Aguilar M."/>
            <person name="Claverie J.M."/>
            <person name="Frickenhaus S."/>
            <person name="Gonzalez K."/>
            <person name="Herman E.K."/>
            <person name="Lin Y.C."/>
            <person name="Napier J."/>
            <person name="Ogata H."/>
            <person name="Sarno A.F."/>
            <person name="Shmutz J."/>
            <person name="Schroeder D."/>
            <person name="de Vargas C."/>
            <person name="Verret F."/>
            <person name="von Dassow P."/>
            <person name="Valentin K."/>
            <person name="Van de Peer Y."/>
            <person name="Wheeler G."/>
            <person name="Dacks J.B."/>
            <person name="Delwiche C.F."/>
            <person name="Dyhrman S.T."/>
            <person name="Glockner G."/>
            <person name="John U."/>
            <person name="Richards T."/>
            <person name="Worden A.Z."/>
            <person name="Zhang X."/>
            <person name="Grigoriev I.V."/>
            <person name="Allen A.E."/>
            <person name="Bidle K."/>
            <person name="Borodovsky M."/>
            <person name="Bowler C."/>
            <person name="Brownlee C."/>
            <person name="Cock J.M."/>
            <person name="Elias M."/>
            <person name="Gladyshev V.N."/>
            <person name="Groth M."/>
            <person name="Guda C."/>
            <person name="Hadaegh A."/>
            <person name="Iglesias-Rodriguez M.D."/>
            <person name="Jenkins J."/>
            <person name="Jones B.M."/>
            <person name="Lawson T."/>
            <person name="Leese F."/>
            <person name="Lindquist E."/>
            <person name="Lobanov A."/>
            <person name="Lomsadze A."/>
            <person name="Malik S.B."/>
            <person name="Marsh M.E."/>
            <person name="Mackinder L."/>
            <person name="Mock T."/>
            <person name="Mueller-Roeber B."/>
            <person name="Pagarete A."/>
            <person name="Parker M."/>
            <person name="Probert I."/>
            <person name="Quesneville H."/>
            <person name="Raines C."/>
            <person name="Rensing S.A."/>
            <person name="Riano-Pachon D.M."/>
            <person name="Richier S."/>
            <person name="Rokitta S."/>
            <person name="Shiraiwa Y."/>
            <person name="Soanes D.M."/>
            <person name="van der Giezen M."/>
            <person name="Wahlund T.M."/>
            <person name="Williams B."/>
            <person name="Wilson W."/>
            <person name="Wolfe G."/>
            <person name="Wurch L.L."/>
        </authorList>
    </citation>
    <scope>NUCLEOTIDE SEQUENCE</scope>
</reference>
<dbReference type="RefSeq" id="XP_005768414.1">
    <property type="nucleotide sequence ID" value="XM_005768357.1"/>
</dbReference>
<dbReference type="Pfam" id="PF07035">
    <property type="entry name" value="RMC1_C"/>
    <property type="match status" value="1"/>
</dbReference>
<evidence type="ECO:0000313" key="3">
    <source>
        <dbReference type="EnsemblProtists" id="EOD15985"/>
    </source>
</evidence>
<dbReference type="AlphaFoldDB" id="A0A0D3IXK0"/>
<dbReference type="Pfam" id="PF21029">
    <property type="entry name" value="RMC1_N"/>
    <property type="match status" value="1"/>
</dbReference>
<dbReference type="eggNOG" id="KOG2377">
    <property type="taxonomic scope" value="Eukaryota"/>
</dbReference>
<dbReference type="PaxDb" id="2903-EOD15985"/>
<dbReference type="InterPro" id="IPR040371">
    <property type="entry name" value="RMC1"/>
</dbReference>
<sequence length="564" mass="61324">MSHVTLRSRLQFEEGDSMVRFDEGAGLLVLIRHRELVALAMPPDDDQAPQRPPIRCESAGRVERISFSLDHQLAAVQRSAVDLDIFDLASGSTFPLAARSSGSSGLAARHRGRILGSHWPGSEACELAVVTTAGVELYRVLRERRSLKLLRRVSQPVSWSVYSHETRLMLLAAGQQDNLLSGLQLQPRSAVRLPRFEARHVSVHRVYDALYCAHIDEEARKVVLYALYRDAVLRQHELPTHSARAALSVCDNLLVVHALDQQARLLAPSAAVATLFDLRINRSCPISAPLPLTTLPADGFSPVYSPHWLIAPPDKVVDPLAGRAGRLRLNLRAIAASSIDKVCLLEFLLLRSNLVLLEVLADALSELEPLPTLSRMRRHLLAAMTAYLHSQVAAGASADPVLGEMLLRLLAAEGSHAQLQLLLTQRAAPARRILPDSVPLALFLFQLAPAFAPAADFGLDVLKRLGAPAQEALVAELLQQQDVLAACRVIRSLRLLAFPPRPVLAAAAECGSEVFTAVYSFFLLRNASCRGSASFAPEEACDEFVARFEALQCGARTGHGGGAT</sequence>
<proteinExistence type="predicted"/>
<feature type="domain" description="Mic1" evidence="1">
    <location>
        <begin position="377"/>
        <end position="537"/>
    </location>
</feature>
<name>A0A0D3IXK0_EMIH1</name>
<evidence type="ECO:0000259" key="2">
    <source>
        <dbReference type="Pfam" id="PF21029"/>
    </source>
</evidence>
<feature type="domain" description="Regulator of MON1-CCZ1 complex N-terminal" evidence="2">
    <location>
        <begin position="19"/>
        <end position="147"/>
    </location>
</feature>
<dbReference type="InterPro" id="IPR009755">
    <property type="entry name" value="RMC1_C"/>
</dbReference>
<dbReference type="PANTHER" id="PTHR12897">
    <property type="entry name" value="COLON CANCER-ASSOCIATED PROTEIN MIC1"/>
    <property type="match status" value="1"/>
</dbReference>
<dbReference type="PANTHER" id="PTHR12897:SF4">
    <property type="entry name" value="REGULATOR OF MON1-CCZ1 COMPLEX"/>
    <property type="match status" value="1"/>
</dbReference>
<dbReference type="STRING" id="2903.R1DNE4"/>
<evidence type="ECO:0000313" key="4">
    <source>
        <dbReference type="Proteomes" id="UP000013827"/>
    </source>
</evidence>
<dbReference type="GO" id="GO:0035658">
    <property type="term" value="C:Mon1-Ccz1 complex"/>
    <property type="evidence" value="ECO:0007669"/>
    <property type="project" value="InterPro"/>
</dbReference>
<dbReference type="GeneID" id="17262090"/>
<dbReference type="InterPro" id="IPR049040">
    <property type="entry name" value="RMC1_N"/>
</dbReference>
<keyword evidence="4" id="KW-1185">Reference proteome</keyword>
<dbReference type="KEGG" id="ehx:EMIHUDRAFT_451592"/>
<dbReference type="GO" id="GO:0010506">
    <property type="term" value="P:regulation of autophagy"/>
    <property type="evidence" value="ECO:0007669"/>
    <property type="project" value="InterPro"/>
</dbReference>
<dbReference type="OMA" id="VDWITNS"/>
<reference evidence="3" key="2">
    <citation type="submission" date="2024-10" db="UniProtKB">
        <authorList>
            <consortium name="EnsemblProtists"/>
        </authorList>
    </citation>
    <scope>IDENTIFICATION</scope>
</reference>
<dbReference type="GO" id="GO:0031902">
    <property type="term" value="C:late endosome membrane"/>
    <property type="evidence" value="ECO:0007669"/>
    <property type="project" value="TreeGrafter"/>
</dbReference>
<organism evidence="3 4">
    <name type="scientific">Emiliania huxleyi (strain CCMP1516)</name>
    <dbReference type="NCBI Taxonomy" id="280463"/>
    <lineage>
        <taxon>Eukaryota</taxon>
        <taxon>Haptista</taxon>
        <taxon>Haptophyta</taxon>
        <taxon>Prymnesiophyceae</taxon>
        <taxon>Isochrysidales</taxon>
        <taxon>Noelaerhabdaceae</taxon>
        <taxon>Emiliania</taxon>
    </lineage>
</organism>